<evidence type="ECO:0000313" key="1">
    <source>
        <dbReference type="EMBL" id="ACK78969.1"/>
    </source>
</evidence>
<dbReference type="KEGG" id="afr:AFE_2371"/>
<dbReference type="EMBL" id="CP001219">
    <property type="protein sequence ID" value="ACK78969.1"/>
    <property type="molecule type" value="Genomic_DNA"/>
</dbReference>
<protein>
    <submittedName>
        <fullName evidence="1">Uncharacterized protein</fullName>
    </submittedName>
</protein>
<dbReference type="HOGENOM" id="CLU_2598036_0_0_6"/>
<name>B7J6D5_ACIF2</name>
<proteinExistence type="predicted"/>
<accession>B7J6D5</accession>
<dbReference type="PaxDb" id="243159-AFE_2371"/>
<evidence type="ECO:0000313" key="2">
    <source>
        <dbReference type="Proteomes" id="UP000001362"/>
    </source>
</evidence>
<reference evidence="1 2" key="1">
    <citation type="journal article" date="2008" name="BMC Genomics">
        <title>Acidithiobacillus ferrooxidans metabolism: from genome sequence to industrial applications.</title>
        <authorList>
            <person name="Valdes J."/>
            <person name="Pedroso I."/>
            <person name="Quatrini R."/>
            <person name="Dodson R.J."/>
            <person name="Tettelin H."/>
            <person name="Blake R.II."/>
            <person name="Eisen J.A."/>
            <person name="Holmes D.S."/>
        </authorList>
    </citation>
    <scope>NUCLEOTIDE SEQUENCE [LARGE SCALE GENOMIC DNA]</scope>
    <source>
        <strain evidence="2">ATCC 23270 / DSM 14882 / CIP 104768 / NCIMB 8455</strain>
    </source>
</reference>
<sequence length="79" mass="9186">MERGIENVRRGLRIARQTAEQYLGRSPWILLVGYIIAQITKNHGRYQGLSQPLPDRNCFCRVMATRQKAQHELGKRKHA</sequence>
<dbReference type="Proteomes" id="UP000001362">
    <property type="component" value="Chromosome"/>
</dbReference>
<dbReference type="AlphaFoldDB" id="B7J6D5"/>
<gene>
    <name evidence="1" type="ordered locus">AFE_2371</name>
</gene>
<keyword evidence="2" id="KW-1185">Reference proteome</keyword>
<dbReference type="STRING" id="243159.AFE_2371"/>
<organism evidence="1 2">
    <name type="scientific">Acidithiobacillus ferrooxidans (strain ATCC 23270 / DSM 14882 / CIP 104768 / NCIMB 8455)</name>
    <name type="common">Ferrobacillus ferrooxidans (strain ATCC 23270)</name>
    <dbReference type="NCBI Taxonomy" id="243159"/>
    <lineage>
        <taxon>Bacteria</taxon>
        <taxon>Pseudomonadati</taxon>
        <taxon>Pseudomonadota</taxon>
        <taxon>Acidithiobacillia</taxon>
        <taxon>Acidithiobacillales</taxon>
        <taxon>Acidithiobacillaceae</taxon>
        <taxon>Acidithiobacillus</taxon>
    </lineage>
</organism>